<dbReference type="Proteomes" id="UP000626109">
    <property type="component" value="Unassembled WGS sequence"/>
</dbReference>
<evidence type="ECO:0000313" key="3">
    <source>
        <dbReference type="Proteomes" id="UP000626109"/>
    </source>
</evidence>
<organism evidence="1 3">
    <name type="scientific">Polarella glacialis</name>
    <name type="common">Dinoflagellate</name>
    <dbReference type="NCBI Taxonomy" id="89957"/>
    <lineage>
        <taxon>Eukaryota</taxon>
        <taxon>Sar</taxon>
        <taxon>Alveolata</taxon>
        <taxon>Dinophyceae</taxon>
        <taxon>Suessiales</taxon>
        <taxon>Suessiaceae</taxon>
        <taxon>Polarella</taxon>
    </lineage>
</organism>
<gene>
    <name evidence="1" type="ORF">PGLA2088_LOCUS1950</name>
    <name evidence="2" type="ORF">PGLA2088_LOCUS28871</name>
</gene>
<sequence length="170" mass="18456">MWFAACAQTGETDKDPMPGASKMCFCTSGSTLSLINQKKGPIQPTRIDCAQLGDTAFDMEGAGAGRGQRRLLEGDNIENNSSNNNSEMLRVNLSSHFMGKWQIEDGSCGPPTDSWFVSIVDSYRPAQNVYLPWALVVVEAAGEVPQLRCAYSYGAAQASREEASKTSKLY</sequence>
<dbReference type="AlphaFoldDB" id="A0A813HNQ2"/>
<accession>A0A813HNQ2</accession>
<feature type="non-terminal residue" evidence="1">
    <location>
        <position position="1"/>
    </location>
</feature>
<dbReference type="EMBL" id="CAJNNW010001526">
    <property type="protein sequence ID" value="CAE8639143.1"/>
    <property type="molecule type" value="Genomic_DNA"/>
</dbReference>
<evidence type="ECO:0000313" key="2">
    <source>
        <dbReference type="EMBL" id="CAE8694461.1"/>
    </source>
</evidence>
<evidence type="ECO:0000313" key="1">
    <source>
        <dbReference type="EMBL" id="CAE8639143.1"/>
    </source>
</evidence>
<comment type="caution">
    <text evidence="1">The sequence shown here is derived from an EMBL/GenBank/DDBJ whole genome shotgun (WGS) entry which is preliminary data.</text>
</comment>
<name>A0A813HNQ2_POLGL</name>
<dbReference type="EMBL" id="CAJNNW010028056">
    <property type="protein sequence ID" value="CAE8694461.1"/>
    <property type="molecule type" value="Genomic_DNA"/>
</dbReference>
<reference evidence="1" key="1">
    <citation type="submission" date="2021-02" db="EMBL/GenBank/DDBJ databases">
        <authorList>
            <person name="Dougan E. K."/>
            <person name="Rhodes N."/>
            <person name="Thang M."/>
            <person name="Chan C."/>
        </authorList>
    </citation>
    <scope>NUCLEOTIDE SEQUENCE</scope>
</reference>
<protein>
    <submittedName>
        <fullName evidence="1">Uncharacterized protein</fullName>
    </submittedName>
</protein>
<proteinExistence type="predicted"/>